<proteinExistence type="predicted"/>
<dbReference type="EMBL" id="VCIW01000017">
    <property type="protein sequence ID" value="TLS50022.1"/>
    <property type="molecule type" value="Genomic_DNA"/>
</dbReference>
<reference evidence="1 2" key="1">
    <citation type="submission" date="2019-05" db="EMBL/GenBank/DDBJ databases">
        <authorList>
            <person name="Narsing Rao M.P."/>
            <person name="Li W.J."/>
        </authorList>
    </citation>
    <scope>NUCLEOTIDE SEQUENCE [LARGE SCALE GENOMIC DNA]</scope>
    <source>
        <strain evidence="1 2">SYSU_K30003</strain>
    </source>
</reference>
<organism evidence="1 2">
    <name type="scientific">Paenibacillus antri</name>
    <dbReference type="NCBI Taxonomy" id="2582848"/>
    <lineage>
        <taxon>Bacteria</taxon>
        <taxon>Bacillati</taxon>
        <taxon>Bacillota</taxon>
        <taxon>Bacilli</taxon>
        <taxon>Bacillales</taxon>
        <taxon>Paenibacillaceae</taxon>
        <taxon>Paenibacillus</taxon>
    </lineage>
</organism>
<evidence type="ECO:0000313" key="2">
    <source>
        <dbReference type="Proteomes" id="UP000309676"/>
    </source>
</evidence>
<dbReference type="Pfam" id="PF04122">
    <property type="entry name" value="CW_binding_2"/>
    <property type="match status" value="1"/>
</dbReference>
<accession>A0A5R9G120</accession>
<dbReference type="InterPro" id="IPR007253">
    <property type="entry name" value="Cell_wall-bd_2"/>
</dbReference>
<dbReference type="Proteomes" id="UP000309676">
    <property type="component" value="Unassembled WGS sequence"/>
</dbReference>
<name>A0A5R9G120_9BACL</name>
<keyword evidence="2" id="KW-1185">Reference proteome</keyword>
<protein>
    <submittedName>
        <fullName evidence="1">Cell wall-binding repeat-containing protein</fullName>
    </submittedName>
</protein>
<comment type="caution">
    <text evidence="1">The sequence shown here is derived from an EMBL/GenBank/DDBJ whole genome shotgun (WGS) entry which is preliminary data.</text>
</comment>
<sequence>MYTIDTTRVYADDPFSLAVHTSQIGFPDRNVPWKPKAVILCPAHDFRFAFAATGLIHHPMGAPILFVERFMPAVTRQELVRLVPSGEQSPAQVLLVGPIPEQVERDVQRLGMTTARIGNQDPAYTAYAVADVREEITRMANMPLDKSYMIVSEETFSEALPAPGYAAHSGTPILFTTRQGLPAATVEWIKRHLDWNGYLIGSRHTIGERVETEISELSQGKLNRIKGRIRSNSVYISQLITTLRLGLDGIAIRKEGEMRLRLFLSTTGITRLQELFFRTLESTLQR</sequence>
<dbReference type="OrthoDB" id="1399160at2"/>
<dbReference type="RefSeq" id="WP_138196506.1">
    <property type="nucleotide sequence ID" value="NZ_VCIW01000017.1"/>
</dbReference>
<evidence type="ECO:0000313" key="1">
    <source>
        <dbReference type="EMBL" id="TLS50022.1"/>
    </source>
</evidence>
<dbReference type="AlphaFoldDB" id="A0A5R9G120"/>
<gene>
    <name evidence="1" type="ORF">FE782_22045</name>
</gene>